<dbReference type="Proteomes" id="UP000008370">
    <property type="component" value="Unassembled WGS sequence"/>
</dbReference>
<dbReference type="InParanoid" id="K5VB18"/>
<dbReference type="RefSeq" id="XP_007392623.1">
    <property type="nucleotide sequence ID" value="XM_007392561.1"/>
</dbReference>
<dbReference type="AlphaFoldDB" id="K5VB18"/>
<proteinExistence type="predicted"/>
<evidence type="ECO:0000313" key="2">
    <source>
        <dbReference type="Proteomes" id="UP000008370"/>
    </source>
</evidence>
<name>K5VB18_PHACS</name>
<organism evidence="1 2">
    <name type="scientific">Phanerochaete carnosa (strain HHB-10118-sp)</name>
    <name type="common">White-rot fungus</name>
    <name type="synonym">Peniophora carnosa</name>
    <dbReference type="NCBI Taxonomy" id="650164"/>
    <lineage>
        <taxon>Eukaryota</taxon>
        <taxon>Fungi</taxon>
        <taxon>Dikarya</taxon>
        <taxon>Basidiomycota</taxon>
        <taxon>Agaricomycotina</taxon>
        <taxon>Agaricomycetes</taxon>
        <taxon>Polyporales</taxon>
        <taxon>Phanerochaetaceae</taxon>
        <taxon>Phanerochaete</taxon>
    </lineage>
</organism>
<accession>K5VB18</accession>
<dbReference type="OrthoDB" id="9974981at2759"/>
<protein>
    <submittedName>
        <fullName evidence="1">Uncharacterized protein</fullName>
    </submittedName>
</protein>
<gene>
    <name evidence="1" type="ORF">PHACADRAFT_250945</name>
</gene>
<evidence type="ECO:0000313" key="1">
    <source>
        <dbReference type="EMBL" id="EKM60076.1"/>
    </source>
</evidence>
<sequence length="105" mass="11854">MRGGRRTLNEIVRLAEKVHGQKFDVTHLSEQQILETINSRSPGAPGRPDGKPTASEVEVARAQLYLQILRSNRTGYEGKNLNELCPQVQSTGVPEFLQQWWGKQQ</sequence>
<dbReference type="GeneID" id="18915071"/>
<dbReference type="HOGENOM" id="CLU_2237535_0_0_1"/>
<reference evidence="1 2" key="1">
    <citation type="journal article" date="2012" name="BMC Genomics">
        <title>Comparative genomics of the white-rot fungi, Phanerochaete carnosa and P. chrysosporium, to elucidate the genetic basis of the distinct wood types they colonize.</title>
        <authorList>
            <person name="Suzuki H."/>
            <person name="MacDonald J."/>
            <person name="Syed K."/>
            <person name="Salamov A."/>
            <person name="Hori C."/>
            <person name="Aerts A."/>
            <person name="Henrissat B."/>
            <person name="Wiebenga A."/>
            <person name="vanKuyk P.A."/>
            <person name="Barry K."/>
            <person name="Lindquist E."/>
            <person name="LaButti K."/>
            <person name="Lapidus A."/>
            <person name="Lucas S."/>
            <person name="Coutinho P."/>
            <person name="Gong Y."/>
            <person name="Samejima M."/>
            <person name="Mahadevan R."/>
            <person name="Abou-Zaid M."/>
            <person name="de Vries R.P."/>
            <person name="Igarashi K."/>
            <person name="Yadav J.S."/>
            <person name="Grigoriev I.V."/>
            <person name="Master E.R."/>
        </authorList>
    </citation>
    <scope>NUCLEOTIDE SEQUENCE [LARGE SCALE GENOMIC DNA]</scope>
    <source>
        <strain evidence="1 2">HHB-10118-sp</strain>
    </source>
</reference>
<dbReference type="Gene3D" id="3.90.25.10">
    <property type="entry name" value="UDP-galactose 4-epimerase, domain 1"/>
    <property type="match status" value="1"/>
</dbReference>
<keyword evidence="2" id="KW-1185">Reference proteome</keyword>
<dbReference type="KEGG" id="pco:PHACADRAFT_250945"/>
<dbReference type="EMBL" id="JH930469">
    <property type="protein sequence ID" value="EKM60076.1"/>
    <property type="molecule type" value="Genomic_DNA"/>
</dbReference>